<feature type="compositionally biased region" description="Polar residues" evidence="1">
    <location>
        <begin position="28"/>
        <end position="37"/>
    </location>
</feature>
<dbReference type="EMBL" id="VSRR010044475">
    <property type="protein sequence ID" value="MPC76886.1"/>
    <property type="molecule type" value="Genomic_DNA"/>
</dbReference>
<reference evidence="2 3" key="1">
    <citation type="submission" date="2019-05" db="EMBL/GenBank/DDBJ databases">
        <title>Another draft genome of Portunus trituberculatus and its Hox gene families provides insights of decapod evolution.</title>
        <authorList>
            <person name="Jeong J.-H."/>
            <person name="Song I."/>
            <person name="Kim S."/>
            <person name="Choi T."/>
            <person name="Kim D."/>
            <person name="Ryu S."/>
            <person name="Kim W."/>
        </authorList>
    </citation>
    <scope>NUCLEOTIDE SEQUENCE [LARGE SCALE GENOMIC DNA]</scope>
    <source>
        <tissue evidence="2">Muscle</tissue>
    </source>
</reference>
<keyword evidence="3" id="KW-1185">Reference proteome</keyword>
<accession>A0A5B7I4P1</accession>
<sequence length="90" mass="9787">MAVVYVTANKPPGSGSAASRMKEKTETRYQSSLSNRNLHQSRDDHSHDLLSSPSLFTGNQAGQPLFDRHKPSLTPAQPRRLSSASTLIPA</sequence>
<feature type="compositionally biased region" description="Polar residues" evidence="1">
    <location>
        <begin position="80"/>
        <end position="90"/>
    </location>
</feature>
<dbReference type="Proteomes" id="UP000324222">
    <property type="component" value="Unassembled WGS sequence"/>
</dbReference>
<organism evidence="2 3">
    <name type="scientific">Portunus trituberculatus</name>
    <name type="common">Swimming crab</name>
    <name type="synonym">Neptunus trituberculatus</name>
    <dbReference type="NCBI Taxonomy" id="210409"/>
    <lineage>
        <taxon>Eukaryota</taxon>
        <taxon>Metazoa</taxon>
        <taxon>Ecdysozoa</taxon>
        <taxon>Arthropoda</taxon>
        <taxon>Crustacea</taxon>
        <taxon>Multicrustacea</taxon>
        <taxon>Malacostraca</taxon>
        <taxon>Eumalacostraca</taxon>
        <taxon>Eucarida</taxon>
        <taxon>Decapoda</taxon>
        <taxon>Pleocyemata</taxon>
        <taxon>Brachyura</taxon>
        <taxon>Eubrachyura</taxon>
        <taxon>Portunoidea</taxon>
        <taxon>Portunidae</taxon>
        <taxon>Portuninae</taxon>
        <taxon>Portunus</taxon>
    </lineage>
</organism>
<comment type="caution">
    <text evidence="2">The sequence shown here is derived from an EMBL/GenBank/DDBJ whole genome shotgun (WGS) entry which is preliminary data.</text>
</comment>
<gene>
    <name evidence="2" type="ORF">E2C01_071321</name>
</gene>
<evidence type="ECO:0000313" key="3">
    <source>
        <dbReference type="Proteomes" id="UP000324222"/>
    </source>
</evidence>
<evidence type="ECO:0000256" key="1">
    <source>
        <dbReference type="SAM" id="MobiDB-lite"/>
    </source>
</evidence>
<dbReference type="AlphaFoldDB" id="A0A5B7I4P1"/>
<feature type="region of interest" description="Disordered" evidence="1">
    <location>
        <begin position="1"/>
        <end position="90"/>
    </location>
</feature>
<proteinExistence type="predicted"/>
<protein>
    <submittedName>
        <fullName evidence="2">Uncharacterized protein</fullName>
    </submittedName>
</protein>
<evidence type="ECO:0000313" key="2">
    <source>
        <dbReference type="EMBL" id="MPC76886.1"/>
    </source>
</evidence>
<name>A0A5B7I4P1_PORTR</name>